<name>A0ABR2IZ46_9EUKA</name>
<gene>
    <name evidence="4" type="ORF">M9Y10_008841</name>
</gene>
<keyword evidence="5" id="KW-1185">Reference proteome</keyword>
<dbReference type="InterPro" id="IPR000008">
    <property type="entry name" value="C2_dom"/>
</dbReference>
<comment type="caution">
    <text evidence="4">The sequence shown here is derived from an EMBL/GenBank/DDBJ whole genome shotgun (WGS) entry which is preliminary data.</text>
</comment>
<reference evidence="4 5" key="1">
    <citation type="submission" date="2024-04" db="EMBL/GenBank/DDBJ databases">
        <title>Tritrichomonas musculus Genome.</title>
        <authorList>
            <person name="Alves-Ferreira E."/>
            <person name="Grigg M."/>
            <person name="Lorenzi H."/>
            <person name="Galac M."/>
        </authorList>
    </citation>
    <scope>NUCLEOTIDE SEQUENCE [LARGE SCALE GENOMIC DNA]</scope>
    <source>
        <strain evidence="4 5">EAF2021</strain>
    </source>
</reference>
<evidence type="ECO:0000313" key="5">
    <source>
        <dbReference type="Proteomes" id="UP001470230"/>
    </source>
</evidence>
<evidence type="ECO:0000256" key="1">
    <source>
        <dbReference type="ARBA" id="ARBA00022723"/>
    </source>
</evidence>
<feature type="domain" description="C2" evidence="3">
    <location>
        <begin position="1"/>
        <end position="108"/>
    </location>
</feature>
<dbReference type="EMBL" id="JAPFFF010000014">
    <property type="protein sequence ID" value="KAK8870928.1"/>
    <property type="molecule type" value="Genomic_DNA"/>
</dbReference>
<evidence type="ECO:0000259" key="3">
    <source>
        <dbReference type="PROSITE" id="PS50004"/>
    </source>
</evidence>
<evidence type="ECO:0000313" key="4">
    <source>
        <dbReference type="EMBL" id="KAK8870928.1"/>
    </source>
</evidence>
<keyword evidence="2" id="KW-0106">Calcium</keyword>
<dbReference type="InterPro" id="IPR035892">
    <property type="entry name" value="C2_domain_sf"/>
</dbReference>
<dbReference type="PANTHER" id="PTHR45911:SF4">
    <property type="entry name" value="MULTIPLE C2 AND TRANSMEMBRANE DOMAIN-CONTAINING PROTEIN"/>
    <property type="match status" value="1"/>
</dbReference>
<dbReference type="PROSITE" id="PS50004">
    <property type="entry name" value="C2"/>
    <property type="match status" value="1"/>
</dbReference>
<sequence length="140" mass="16345">MLNKKPYELHIKAIEANDIPNMDAVGKSDPFLTFTLNTTNQKWKTKVKDNTHKPAWNEEFHLPLSEDLSDELTVTLIDFDDVSKSDNISKKVFKVRDFVKGQVTDEWYDFEPFKKVKKGGKVRLVFHLDDWKKEPFKASV</sequence>
<organism evidence="4 5">
    <name type="scientific">Tritrichomonas musculus</name>
    <dbReference type="NCBI Taxonomy" id="1915356"/>
    <lineage>
        <taxon>Eukaryota</taxon>
        <taxon>Metamonada</taxon>
        <taxon>Parabasalia</taxon>
        <taxon>Tritrichomonadida</taxon>
        <taxon>Tritrichomonadidae</taxon>
        <taxon>Tritrichomonas</taxon>
    </lineage>
</organism>
<evidence type="ECO:0000256" key="2">
    <source>
        <dbReference type="ARBA" id="ARBA00022837"/>
    </source>
</evidence>
<dbReference type="PANTHER" id="PTHR45911">
    <property type="entry name" value="C2 DOMAIN-CONTAINING PROTEIN"/>
    <property type="match status" value="1"/>
</dbReference>
<dbReference type="CDD" id="cd00030">
    <property type="entry name" value="C2"/>
    <property type="match status" value="1"/>
</dbReference>
<dbReference type="Gene3D" id="2.60.40.150">
    <property type="entry name" value="C2 domain"/>
    <property type="match status" value="1"/>
</dbReference>
<keyword evidence="1" id="KW-0479">Metal-binding</keyword>
<dbReference type="Pfam" id="PF00168">
    <property type="entry name" value="C2"/>
    <property type="match status" value="1"/>
</dbReference>
<proteinExistence type="predicted"/>
<accession>A0ABR2IZ46</accession>
<protein>
    <submittedName>
        <fullName evidence="4">Protein Aster-C</fullName>
    </submittedName>
</protein>
<dbReference type="SUPFAM" id="SSF49562">
    <property type="entry name" value="C2 domain (Calcium/lipid-binding domain, CaLB)"/>
    <property type="match status" value="1"/>
</dbReference>
<dbReference type="SMART" id="SM00239">
    <property type="entry name" value="C2"/>
    <property type="match status" value="1"/>
</dbReference>
<dbReference type="Proteomes" id="UP001470230">
    <property type="component" value="Unassembled WGS sequence"/>
</dbReference>